<evidence type="ECO:0000256" key="5">
    <source>
        <dbReference type="ARBA" id="ARBA00022519"/>
    </source>
</evidence>
<reference evidence="13 14" key="1">
    <citation type="submission" date="2022-10" db="EMBL/GenBank/DDBJ databases">
        <title>Xanthomonas sp. H13-6.</title>
        <authorList>
            <person name="Liu X."/>
            <person name="Deng Z."/>
            <person name="Jiang Y."/>
            <person name="Yu T."/>
            <person name="Ai J."/>
        </authorList>
    </citation>
    <scope>NUCLEOTIDE SEQUENCE [LARGE SCALE GENOMIC DNA]</scope>
    <source>
        <strain evidence="13 14">H13-6</strain>
    </source>
</reference>
<feature type="transmembrane region" description="Helical" evidence="11">
    <location>
        <begin position="12"/>
        <end position="32"/>
    </location>
</feature>
<evidence type="ECO:0000259" key="12">
    <source>
        <dbReference type="Pfam" id="PF12019"/>
    </source>
</evidence>
<evidence type="ECO:0000313" key="13">
    <source>
        <dbReference type="EMBL" id="MCW4471117.1"/>
    </source>
</evidence>
<dbReference type="Proteomes" id="UP001209922">
    <property type="component" value="Unassembled WGS sequence"/>
</dbReference>
<protein>
    <recommendedName>
        <fullName evidence="2">Type II secretion system protein H</fullName>
    </recommendedName>
    <alternativeName>
        <fullName evidence="10">General secretion pathway protein H</fullName>
    </alternativeName>
</protein>
<keyword evidence="8 11" id="KW-0472">Membrane</keyword>
<evidence type="ECO:0000256" key="1">
    <source>
        <dbReference type="ARBA" id="ARBA00004377"/>
    </source>
</evidence>
<gene>
    <name evidence="13" type="ORF">OK345_01165</name>
</gene>
<dbReference type="RefSeq" id="WP_265126062.1">
    <property type="nucleotide sequence ID" value="NZ_JAPCHY010000001.1"/>
</dbReference>
<dbReference type="Pfam" id="PF07963">
    <property type="entry name" value="N_methyl"/>
    <property type="match status" value="1"/>
</dbReference>
<dbReference type="InterPro" id="IPR022346">
    <property type="entry name" value="T2SS_GspH"/>
</dbReference>
<evidence type="ECO:0000256" key="11">
    <source>
        <dbReference type="SAM" id="Phobius"/>
    </source>
</evidence>
<dbReference type="NCBIfam" id="TIGR02532">
    <property type="entry name" value="IV_pilin_GFxxxE"/>
    <property type="match status" value="1"/>
</dbReference>
<sequence length="171" mass="18162">MPFRRNTGFTLVELMITIAVLAVMLAIGFPSFQSVLRSNRIATATNEMIASMSLARSEAIKNTHGTGVCASTAGASCDGASWGDGWLVWDDTNGDGALDDGETVLRFTAGNPKVSGDDADLTIAYDARGRRRAAADQVVMLRPDECGSQPLQRSLLINRTGQIKVTKGPCP</sequence>
<evidence type="ECO:0000256" key="8">
    <source>
        <dbReference type="ARBA" id="ARBA00023136"/>
    </source>
</evidence>
<keyword evidence="14" id="KW-1185">Reference proteome</keyword>
<evidence type="ECO:0000256" key="7">
    <source>
        <dbReference type="ARBA" id="ARBA00022989"/>
    </source>
</evidence>
<dbReference type="EMBL" id="JAPCHY010000001">
    <property type="protein sequence ID" value="MCW4471117.1"/>
    <property type="molecule type" value="Genomic_DNA"/>
</dbReference>
<evidence type="ECO:0000256" key="4">
    <source>
        <dbReference type="ARBA" id="ARBA00022481"/>
    </source>
</evidence>
<evidence type="ECO:0000256" key="9">
    <source>
        <dbReference type="ARBA" id="ARBA00025772"/>
    </source>
</evidence>
<name>A0ABT3JRJ5_9XANT</name>
<dbReference type="InterPro" id="IPR012902">
    <property type="entry name" value="N_methyl_site"/>
</dbReference>
<keyword evidence="3" id="KW-1003">Cell membrane</keyword>
<evidence type="ECO:0000256" key="2">
    <source>
        <dbReference type="ARBA" id="ARBA00021549"/>
    </source>
</evidence>
<dbReference type="SUPFAM" id="SSF54523">
    <property type="entry name" value="Pili subunits"/>
    <property type="match status" value="1"/>
</dbReference>
<dbReference type="Pfam" id="PF12019">
    <property type="entry name" value="GspH"/>
    <property type="match status" value="1"/>
</dbReference>
<proteinExistence type="inferred from homology"/>
<organism evidence="13 14">
    <name type="scientific">Xanthomonas chitinilytica</name>
    <dbReference type="NCBI Taxonomy" id="2989819"/>
    <lineage>
        <taxon>Bacteria</taxon>
        <taxon>Pseudomonadati</taxon>
        <taxon>Pseudomonadota</taxon>
        <taxon>Gammaproteobacteria</taxon>
        <taxon>Lysobacterales</taxon>
        <taxon>Lysobacteraceae</taxon>
        <taxon>Xanthomonas</taxon>
    </lineage>
</organism>
<feature type="domain" description="General secretion pathway GspH" evidence="12">
    <location>
        <begin position="44"/>
        <end position="161"/>
    </location>
</feature>
<evidence type="ECO:0000256" key="3">
    <source>
        <dbReference type="ARBA" id="ARBA00022475"/>
    </source>
</evidence>
<dbReference type="InterPro" id="IPR045584">
    <property type="entry name" value="Pilin-like"/>
</dbReference>
<dbReference type="PROSITE" id="PS00409">
    <property type="entry name" value="PROKAR_NTER_METHYL"/>
    <property type="match status" value="1"/>
</dbReference>
<evidence type="ECO:0000256" key="6">
    <source>
        <dbReference type="ARBA" id="ARBA00022692"/>
    </source>
</evidence>
<comment type="caution">
    <text evidence="13">The sequence shown here is derived from an EMBL/GenBank/DDBJ whole genome shotgun (WGS) entry which is preliminary data.</text>
</comment>
<evidence type="ECO:0000313" key="14">
    <source>
        <dbReference type="Proteomes" id="UP001209922"/>
    </source>
</evidence>
<dbReference type="Gene3D" id="3.55.40.10">
    <property type="entry name" value="minor pseudopilin epsh domain"/>
    <property type="match status" value="1"/>
</dbReference>
<comment type="subcellular location">
    <subcellularLocation>
        <location evidence="1">Cell inner membrane</location>
        <topology evidence="1">Single-pass membrane protein</topology>
    </subcellularLocation>
</comment>
<keyword evidence="5" id="KW-0997">Cell inner membrane</keyword>
<evidence type="ECO:0000256" key="10">
    <source>
        <dbReference type="ARBA" id="ARBA00030775"/>
    </source>
</evidence>
<keyword evidence="6 11" id="KW-0812">Transmembrane</keyword>
<comment type="similarity">
    <text evidence="9">Belongs to the GSP H family.</text>
</comment>
<keyword evidence="7 11" id="KW-1133">Transmembrane helix</keyword>
<accession>A0ABT3JRJ5</accession>
<keyword evidence="4" id="KW-0488">Methylation</keyword>